<dbReference type="Gene3D" id="3.40.50.720">
    <property type="entry name" value="NAD(P)-binding Rossmann-like Domain"/>
    <property type="match status" value="1"/>
</dbReference>
<evidence type="ECO:0000313" key="2">
    <source>
        <dbReference type="Proteomes" id="UP000053617"/>
    </source>
</evidence>
<dbReference type="HOGENOM" id="CLU_2499093_0_0_1"/>
<protein>
    <submittedName>
        <fullName evidence="1">Uncharacterized protein</fullName>
    </submittedName>
</protein>
<dbReference type="EMBL" id="KN847476">
    <property type="protein sequence ID" value="KIX07715.1"/>
    <property type="molecule type" value="Genomic_DNA"/>
</dbReference>
<gene>
    <name evidence="1" type="ORF">Z518_02369</name>
</gene>
<dbReference type="GeneID" id="25290440"/>
<reference evidence="1 2" key="1">
    <citation type="submission" date="2015-01" db="EMBL/GenBank/DDBJ databases">
        <title>The Genome Sequence of Rhinocladiella mackenzie CBS 650.93.</title>
        <authorList>
            <consortium name="The Broad Institute Genomics Platform"/>
            <person name="Cuomo C."/>
            <person name="de Hoog S."/>
            <person name="Gorbushina A."/>
            <person name="Stielow B."/>
            <person name="Teixiera M."/>
            <person name="Abouelleil A."/>
            <person name="Chapman S.B."/>
            <person name="Priest M."/>
            <person name="Young S.K."/>
            <person name="Wortman J."/>
            <person name="Nusbaum C."/>
            <person name="Birren B."/>
        </authorList>
    </citation>
    <scope>NUCLEOTIDE SEQUENCE [LARGE SCALE GENOMIC DNA]</scope>
    <source>
        <strain evidence="1 2">CBS 650.93</strain>
    </source>
</reference>
<dbReference type="STRING" id="1442369.A0A0D2JET7"/>
<dbReference type="OrthoDB" id="2735536at2759"/>
<dbReference type="InterPro" id="IPR036291">
    <property type="entry name" value="NAD(P)-bd_dom_sf"/>
</dbReference>
<sequence>MPPWIFGPMMQKVPGVDKINVSSVQIYSIMSSAKAEGGKVPNTTIPAYIDVRDLAKLQILALTTPAAATKRFIVGHPMTFNQFADA</sequence>
<organism evidence="1 2">
    <name type="scientific">Rhinocladiella mackenziei CBS 650.93</name>
    <dbReference type="NCBI Taxonomy" id="1442369"/>
    <lineage>
        <taxon>Eukaryota</taxon>
        <taxon>Fungi</taxon>
        <taxon>Dikarya</taxon>
        <taxon>Ascomycota</taxon>
        <taxon>Pezizomycotina</taxon>
        <taxon>Eurotiomycetes</taxon>
        <taxon>Chaetothyriomycetidae</taxon>
        <taxon>Chaetothyriales</taxon>
        <taxon>Herpotrichiellaceae</taxon>
        <taxon>Rhinocladiella</taxon>
    </lineage>
</organism>
<dbReference type="VEuPathDB" id="FungiDB:Z518_02369"/>
<dbReference type="SUPFAM" id="SSF51735">
    <property type="entry name" value="NAD(P)-binding Rossmann-fold domains"/>
    <property type="match status" value="1"/>
</dbReference>
<dbReference type="RefSeq" id="XP_013274851.1">
    <property type="nucleotide sequence ID" value="XM_013419397.1"/>
</dbReference>
<dbReference type="AlphaFoldDB" id="A0A0D2JET7"/>
<name>A0A0D2JET7_9EURO</name>
<keyword evidence="2" id="KW-1185">Reference proteome</keyword>
<proteinExistence type="predicted"/>
<evidence type="ECO:0000313" key="1">
    <source>
        <dbReference type="EMBL" id="KIX07715.1"/>
    </source>
</evidence>
<dbReference type="Proteomes" id="UP000053617">
    <property type="component" value="Unassembled WGS sequence"/>
</dbReference>
<accession>A0A0D2JET7</accession>